<dbReference type="GO" id="GO:0004357">
    <property type="term" value="F:glutamate-cysteine ligase activity"/>
    <property type="evidence" value="ECO:0007669"/>
    <property type="project" value="UniProtKB-UniRule"/>
</dbReference>
<keyword evidence="5 10" id="KW-0317">Glutathione biosynthesis</keyword>
<comment type="catalytic activity">
    <reaction evidence="10">
        <text>L-cysteine + L-glutamate + ATP = gamma-L-glutamyl-L-cysteine + ADP + phosphate + H(+)</text>
        <dbReference type="Rhea" id="RHEA:13285"/>
        <dbReference type="ChEBI" id="CHEBI:15378"/>
        <dbReference type="ChEBI" id="CHEBI:29985"/>
        <dbReference type="ChEBI" id="CHEBI:30616"/>
        <dbReference type="ChEBI" id="CHEBI:35235"/>
        <dbReference type="ChEBI" id="CHEBI:43474"/>
        <dbReference type="ChEBI" id="CHEBI:58173"/>
        <dbReference type="ChEBI" id="CHEBI:456216"/>
        <dbReference type="EC" id="6.3.2.2"/>
    </reaction>
</comment>
<dbReference type="SUPFAM" id="SSF55931">
    <property type="entry name" value="Glutamine synthetase/guanido kinase"/>
    <property type="match status" value="1"/>
</dbReference>
<dbReference type="EC" id="6.3.2.2" evidence="3 10"/>
<proteinExistence type="inferred from homology"/>
<comment type="pathway">
    <text evidence="1 10">Sulfur metabolism; glutathione biosynthesis; glutathione from L-cysteine and L-glutamate: step 1/2.</text>
</comment>
<evidence type="ECO:0000256" key="4">
    <source>
        <dbReference type="ARBA" id="ARBA00022598"/>
    </source>
</evidence>
<dbReference type="InterPro" id="IPR014746">
    <property type="entry name" value="Gln_synth/guanido_kin_cat_dom"/>
</dbReference>
<feature type="region of interest" description="Disordered" evidence="11">
    <location>
        <begin position="217"/>
        <end position="245"/>
    </location>
</feature>
<evidence type="ECO:0000313" key="13">
    <source>
        <dbReference type="Proteomes" id="UP001497744"/>
    </source>
</evidence>
<dbReference type="Proteomes" id="UP001497744">
    <property type="component" value="Unassembled WGS sequence"/>
</dbReference>
<evidence type="ECO:0000256" key="6">
    <source>
        <dbReference type="ARBA" id="ARBA00022741"/>
    </source>
</evidence>
<name>A0AAV4LVC0_BABCB</name>
<evidence type="ECO:0000256" key="9">
    <source>
        <dbReference type="ARBA" id="ARBA00032122"/>
    </source>
</evidence>
<comment type="caution">
    <text evidence="12">The sequence shown here is derived from an EMBL/GenBank/DDBJ whole genome shotgun (WGS) entry which is preliminary data.</text>
</comment>
<evidence type="ECO:0000256" key="8">
    <source>
        <dbReference type="ARBA" id="ARBA00030585"/>
    </source>
</evidence>
<dbReference type="PANTHER" id="PTHR11164">
    <property type="entry name" value="GLUTAMATE CYSTEINE LIGASE"/>
    <property type="match status" value="1"/>
</dbReference>
<evidence type="ECO:0000256" key="1">
    <source>
        <dbReference type="ARBA" id="ARBA00005006"/>
    </source>
</evidence>
<organism evidence="12 13">
    <name type="scientific">Babesia caballi</name>
    <dbReference type="NCBI Taxonomy" id="5871"/>
    <lineage>
        <taxon>Eukaryota</taxon>
        <taxon>Sar</taxon>
        <taxon>Alveolata</taxon>
        <taxon>Apicomplexa</taxon>
        <taxon>Aconoidasida</taxon>
        <taxon>Piroplasmida</taxon>
        <taxon>Babesiidae</taxon>
        <taxon>Babesia</taxon>
    </lineage>
</organism>
<reference evidence="12 13" key="1">
    <citation type="submission" date="2021-06" db="EMBL/GenBank/DDBJ databases">
        <title>Genome sequence of Babesia caballi.</title>
        <authorList>
            <person name="Yamagishi J."/>
            <person name="Kidaka T."/>
            <person name="Ochi A."/>
        </authorList>
    </citation>
    <scope>NUCLEOTIDE SEQUENCE [LARGE SCALE GENOMIC DNA]</scope>
    <source>
        <strain evidence="12">USDA-D6B2</strain>
    </source>
</reference>
<dbReference type="RefSeq" id="XP_067716195.1">
    <property type="nucleotide sequence ID" value="XM_067860094.1"/>
</dbReference>
<dbReference type="GO" id="GO:0005524">
    <property type="term" value="F:ATP binding"/>
    <property type="evidence" value="ECO:0007669"/>
    <property type="project" value="UniProtKB-UniRule"/>
</dbReference>
<accession>A0AAV4LVC0</accession>
<dbReference type="EMBL" id="BPLF01000003">
    <property type="protein sequence ID" value="GIX64126.1"/>
    <property type="molecule type" value="Genomic_DNA"/>
</dbReference>
<dbReference type="GO" id="GO:0006750">
    <property type="term" value="P:glutathione biosynthetic process"/>
    <property type="evidence" value="ECO:0007669"/>
    <property type="project" value="UniProtKB-UniRule"/>
</dbReference>
<dbReference type="GeneID" id="94195607"/>
<dbReference type="Pfam" id="PF03074">
    <property type="entry name" value="GCS"/>
    <property type="match status" value="1"/>
</dbReference>
<evidence type="ECO:0000256" key="2">
    <source>
        <dbReference type="ARBA" id="ARBA00008100"/>
    </source>
</evidence>
<dbReference type="PANTHER" id="PTHR11164:SF0">
    <property type="entry name" value="GLUTAMATE--CYSTEINE LIGASE CATALYTIC SUBUNIT"/>
    <property type="match status" value="1"/>
</dbReference>
<protein>
    <recommendedName>
        <fullName evidence="3 10">Glutamate--cysteine ligase</fullName>
        <ecNumber evidence="3 10">6.3.2.2</ecNumber>
    </recommendedName>
    <alternativeName>
        <fullName evidence="9 10">Gamma-ECS</fullName>
    </alternativeName>
    <alternativeName>
        <fullName evidence="8 10">Gamma-glutamylcysteine synthetase</fullName>
    </alternativeName>
</protein>
<comment type="similarity">
    <text evidence="2 10">Belongs to the glutamate--cysteine ligase type 3 family.</text>
</comment>
<dbReference type="AlphaFoldDB" id="A0AAV4LVC0"/>
<dbReference type="Gene3D" id="3.30.590.50">
    <property type="match status" value="2"/>
</dbReference>
<keyword evidence="13" id="KW-1185">Reference proteome</keyword>
<evidence type="ECO:0000256" key="11">
    <source>
        <dbReference type="SAM" id="MobiDB-lite"/>
    </source>
</evidence>
<evidence type="ECO:0000313" key="12">
    <source>
        <dbReference type="EMBL" id="GIX64126.1"/>
    </source>
</evidence>
<keyword evidence="4 10" id="KW-0436">Ligase</keyword>
<evidence type="ECO:0000256" key="5">
    <source>
        <dbReference type="ARBA" id="ARBA00022684"/>
    </source>
</evidence>
<dbReference type="InterPro" id="IPR004308">
    <property type="entry name" value="GCS"/>
</dbReference>
<sequence length="682" mass="76780">MGFLKAGEPLSYEETAKRANRIRLLGTLQLLRCYLSNHGRRDEIRRFGHESEYMLVHMNPRLREAKLMPCAPHLLKNIPVASEPGADRYIFMPEFSSYMIEGTPGDAWRLDGDYVIELIDWFRGARHHMRVALERMGLGRVFPFTLTSFPLLGTPNSVCEYPMHPLVQEPVMRSEFCGDILVNPHPRFTTLARNIRMRRGKKVHIYSPPLKVPIGATGECGSTRNPGHARAANSQRAPSEANAAAPTQAAASAFPAPSAEPQTVPVAASDGSCDILGEAEASLSPLFLSQTSDLGNPALCDEIDRLVAANDVRQIVRCEPTQFPRKHIYMDAMVFGMGMCCLQATFSCVDELEARYLYDQLAILAPLFLAMTAATAVFKGTLSFHTTRWRVLSQSVDDRRDEEKELVPFSRFSTVALYISREPYLLAHYKRLNDVSVQSRPEVYEACVGAGLDRIIARHFAAIMARDPLVAYEEDLDEVDIHATDAHFEAFQSTNWNTVRFKPPPIREGAYPIPWRVEFRCCEAQLRDSESASVISAIALLVRVMLKERWNLYVPMSLVHDNMETSDALDAVTNYKFHFVSDLVGGGTVGRYTLYEIFFSAEPLGLFRRCMNHLDADLSAGRLSQRSYDVHIEHLNLLKNRLYGSRPTNSQEIRSYVLCHSDFRGEGVVTPQIVYDLLSSFL</sequence>
<keyword evidence="6 10" id="KW-0547">Nucleotide-binding</keyword>
<gene>
    <name evidence="12" type="ORF">BcabD6B2_35610</name>
</gene>
<evidence type="ECO:0000256" key="7">
    <source>
        <dbReference type="ARBA" id="ARBA00022840"/>
    </source>
</evidence>
<evidence type="ECO:0000256" key="3">
    <source>
        <dbReference type="ARBA" id="ARBA00012220"/>
    </source>
</evidence>
<evidence type="ECO:0000256" key="10">
    <source>
        <dbReference type="RuleBase" id="RU367135"/>
    </source>
</evidence>
<keyword evidence="7 10" id="KW-0067">ATP-binding</keyword>